<evidence type="ECO:0000256" key="1">
    <source>
        <dbReference type="SAM" id="MobiDB-lite"/>
    </source>
</evidence>
<protein>
    <submittedName>
        <fullName evidence="2">Uncharacterized protein</fullName>
    </submittedName>
</protein>
<accession>A0ABT0M3P0</accession>
<dbReference type="Proteomes" id="UP001202550">
    <property type="component" value="Unassembled WGS sequence"/>
</dbReference>
<reference evidence="2 3" key="1">
    <citation type="submission" date="2022-05" db="EMBL/GenBank/DDBJ databases">
        <title>Seasonal and diel survey of microbial diversity of the Tyrrhenian coast.</title>
        <authorList>
            <person name="Gattoni G."/>
            <person name="Corral P."/>
        </authorList>
    </citation>
    <scope>NUCLEOTIDE SEQUENCE [LARGE SCALE GENOMIC DNA]</scope>
    <source>
        <strain evidence="2 3">V10</strain>
    </source>
</reference>
<name>A0ABT0M3P0_9RHOB</name>
<evidence type="ECO:0000313" key="3">
    <source>
        <dbReference type="Proteomes" id="UP001202550"/>
    </source>
</evidence>
<sequence>MSTDPPIVVAHPIDSDIRLVQIGPGFDPADEPLLAHAGLACEMNGPIWVAMTGMTGVSDKTRQFLTTIRNDLTEEVLTLLAEEMRDPIRRASTVPIHRRRMDQIKSDLDDIPVFPESVRDEPSLEEVPTPEPDDTPEP</sequence>
<evidence type="ECO:0000313" key="2">
    <source>
        <dbReference type="EMBL" id="MCL1629478.1"/>
    </source>
</evidence>
<dbReference type="RefSeq" id="WP_249059420.1">
    <property type="nucleotide sequence ID" value="NZ_JALZWP010000012.1"/>
</dbReference>
<dbReference type="EMBL" id="JALZWP010000012">
    <property type="protein sequence ID" value="MCL1629478.1"/>
    <property type="molecule type" value="Genomic_DNA"/>
</dbReference>
<feature type="region of interest" description="Disordered" evidence="1">
    <location>
        <begin position="101"/>
        <end position="138"/>
    </location>
</feature>
<organism evidence="2 3">
    <name type="scientific">Roseinatronobacter domitianus</name>
    <dbReference type="NCBI Taxonomy" id="2940293"/>
    <lineage>
        <taxon>Bacteria</taxon>
        <taxon>Pseudomonadati</taxon>
        <taxon>Pseudomonadota</taxon>
        <taxon>Alphaproteobacteria</taxon>
        <taxon>Rhodobacterales</taxon>
        <taxon>Paracoccaceae</taxon>
        <taxon>Roseinatronobacter</taxon>
    </lineage>
</organism>
<comment type="caution">
    <text evidence="2">The sequence shown here is derived from an EMBL/GenBank/DDBJ whole genome shotgun (WGS) entry which is preliminary data.</text>
</comment>
<keyword evidence="3" id="KW-1185">Reference proteome</keyword>
<proteinExistence type="predicted"/>
<gene>
    <name evidence="2" type="ORF">M3N55_12125</name>
</gene>